<dbReference type="EMBL" id="CP071090">
    <property type="protein sequence ID" value="QSQ22835.1"/>
    <property type="molecule type" value="Genomic_DNA"/>
</dbReference>
<evidence type="ECO:0000313" key="6">
    <source>
        <dbReference type="Proteomes" id="UP000662747"/>
    </source>
</evidence>
<feature type="domain" description="PEGA" evidence="4">
    <location>
        <begin position="176"/>
        <end position="240"/>
    </location>
</feature>
<accession>A0ABX7NVK6</accession>
<reference evidence="5 6" key="1">
    <citation type="submission" date="2021-02" db="EMBL/GenBank/DDBJ databases">
        <title>De Novo genome assembly of isolated myxobacteria.</title>
        <authorList>
            <person name="Stevens D.C."/>
        </authorList>
    </citation>
    <scope>NUCLEOTIDE SEQUENCE [LARGE SCALE GENOMIC DNA]</scope>
    <source>
        <strain evidence="6">SCPEA02</strain>
    </source>
</reference>
<keyword evidence="3" id="KW-0472">Membrane</keyword>
<keyword evidence="6" id="KW-1185">Reference proteome</keyword>
<evidence type="ECO:0000259" key="4">
    <source>
        <dbReference type="Pfam" id="PF08308"/>
    </source>
</evidence>
<evidence type="ECO:0000256" key="2">
    <source>
        <dbReference type="SAM" id="MobiDB-lite"/>
    </source>
</evidence>
<sequence length="360" mass="38091">MKQSTWIAVILLGTVTVNGVMYGVVRSRRSATPDTPVATHAPRPPTQAAAPSPVTVASVTPAPEDDANAGLARARRAAGLAALEDRDYETAVAEFTEALRLRKDDKGDLVELLRIAAELRTREQSRTQHADRTRAVREPAAPTRKESAKARPVRVASRTSAREETSAAAEEPRNGLLLVTSTPPGLQVLVDGKTVDLTPARVPLKAGTYRVALAQGDRKLSEETVELGEDDVHSLNKDLSAELAPPPSRPAPQPVVTAPPAPTSPAATMAAAQPTSAPEPAPPPTTTAARAATGKGDLDVTSPALYGEVWINNRPYGFPPLKAQGLPAGPARVEVRVNGVVKRKMTVEVEPDRLTAVRVR</sequence>
<feature type="compositionally biased region" description="Basic and acidic residues" evidence="2">
    <location>
        <begin position="122"/>
        <end position="149"/>
    </location>
</feature>
<feature type="compositionally biased region" description="Pro residues" evidence="2">
    <location>
        <begin position="244"/>
        <end position="263"/>
    </location>
</feature>
<gene>
    <name evidence="5" type="ORF">JY651_48390</name>
</gene>
<dbReference type="InterPro" id="IPR019734">
    <property type="entry name" value="TPR_rpt"/>
</dbReference>
<dbReference type="Pfam" id="PF08308">
    <property type="entry name" value="PEGA"/>
    <property type="match status" value="1"/>
</dbReference>
<protein>
    <submittedName>
        <fullName evidence="5">PEGA domain-containing protein</fullName>
    </submittedName>
</protein>
<feature type="compositionally biased region" description="Low complexity" evidence="2">
    <location>
        <begin position="264"/>
        <end position="276"/>
    </location>
</feature>
<feature type="region of interest" description="Disordered" evidence="2">
    <location>
        <begin position="240"/>
        <end position="297"/>
    </location>
</feature>
<name>A0ABX7NVK6_9BACT</name>
<dbReference type="Proteomes" id="UP000662747">
    <property type="component" value="Chromosome"/>
</dbReference>
<feature type="repeat" description="TPR" evidence="1">
    <location>
        <begin position="72"/>
        <end position="105"/>
    </location>
</feature>
<proteinExistence type="predicted"/>
<dbReference type="PROSITE" id="PS50005">
    <property type="entry name" value="TPR"/>
    <property type="match status" value="1"/>
</dbReference>
<feature type="compositionally biased region" description="Basic and acidic residues" evidence="2">
    <location>
        <begin position="160"/>
        <end position="173"/>
    </location>
</feature>
<organism evidence="5 6">
    <name type="scientific">Pyxidicoccus parkwayensis</name>
    <dbReference type="NCBI Taxonomy" id="2813578"/>
    <lineage>
        <taxon>Bacteria</taxon>
        <taxon>Pseudomonadati</taxon>
        <taxon>Myxococcota</taxon>
        <taxon>Myxococcia</taxon>
        <taxon>Myxococcales</taxon>
        <taxon>Cystobacterineae</taxon>
        <taxon>Myxococcaceae</taxon>
        <taxon>Pyxidicoccus</taxon>
    </lineage>
</organism>
<evidence type="ECO:0000313" key="5">
    <source>
        <dbReference type="EMBL" id="QSQ22835.1"/>
    </source>
</evidence>
<keyword evidence="3" id="KW-0812">Transmembrane</keyword>
<evidence type="ECO:0000256" key="3">
    <source>
        <dbReference type="SAM" id="Phobius"/>
    </source>
</evidence>
<feature type="region of interest" description="Disordered" evidence="2">
    <location>
        <begin position="29"/>
        <end position="54"/>
    </location>
</feature>
<dbReference type="RefSeq" id="WP_206724411.1">
    <property type="nucleotide sequence ID" value="NZ_CP071090.1"/>
</dbReference>
<feature type="transmembrane region" description="Helical" evidence="3">
    <location>
        <begin position="6"/>
        <end position="25"/>
    </location>
</feature>
<keyword evidence="3" id="KW-1133">Transmembrane helix</keyword>
<feature type="region of interest" description="Disordered" evidence="2">
    <location>
        <begin position="122"/>
        <end position="179"/>
    </location>
</feature>
<dbReference type="InterPro" id="IPR013229">
    <property type="entry name" value="PEGA"/>
</dbReference>
<evidence type="ECO:0000256" key="1">
    <source>
        <dbReference type="PROSITE-ProRule" id="PRU00339"/>
    </source>
</evidence>
<keyword evidence="1" id="KW-0802">TPR repeat</keyword>